<dbReference type="Gene3D" id="1.10.287.540">
    <property type="entry name" value="Helix hairpin bin"/>
    <property type="match status" value="1"/>
</dbReference>
<dbReference type="RefSeq" id="WP_307237092.1">
    <property type="nucleotide sequence ID" value="NZ_JAUSUZ010000001.1"/>
</dbReference>
<comment type="caution">
    <text evidence="1">The sequence shown here is derived from an EMBL/GenBank/DDBJ whole genome shotgun (WGS) entry which is preliminary data.</text>
</comment>
<dbReference type="InterPro" id="IPR029063">
    <property type="entry name" value="SAM-dependent_MTases_sf"/>
</dbReference>
<accession>A0AAE3VXW4</accession>
<dbReference type="AlphaFoldDB" id="A0AAE3VXW4"/>
<evidence type="ECO:0000313" key="1">
    <source>
        <dbReference type="EMBL" id="MDQ0365020.1"/>
    </source>
</evidence>
<dbReference type="Gene3D" id="3.40.50.150">
    <property type="entry name" value="Vaccinia Virus protein VP39"/>
    <property type="match status" value="1"/>
</dbReference>
<dbReference type="Pfam" id="PF11599">
    <property type="entry name" value="AviRa"/>
    <property type="match status" value="1"/>
</dbReference>
<dbReference type="Proteomes" id="UP001240236">
    <property type="component" value="Unassembled WGS sequence"/>
</dbReference>
<evidence type="ECO:0000313" key="2">
    <source>
        <dbReference type="Proteomes" id="UP001240236"/>
    </source>
</evidence>
<sequence>MKFEYTPGANYADFASGHVLYSAPGHPAFPVRLSLELFERARLLTGRSRVGLWDPLCGAGSIVTTLGLARGEAITQVLATDISEAATTLAAKNLGLLTDDGLRRRARFLAERSDDRAEAAARLCKLRRGVQPITTTVSVIDATREVDVRLVALDGIDVVIADLPYGSQTVWTSDAGNPSRQMLEQLRFHLQDHAVIVLCSNRRADFEDLPESLRAFKHGKRIIKFYRADTS</sequence>
<dbReference type="InterPro" id="IPR024268">
    <property type="entry name" value="AviRa"/>
</dbReference>
<proteinExistence type="predicted"/>
<protein>
    <submittedName>
        <fullName evidence="1">tRNA G10 N-methylase Trm11</fullName>
    </submittedName>
</protein>
<name>A0AAE3VXW4_9ACTN</name>
<organism evidence="1 2">
    <name type="scientific">Catenuloplanes indicus</name>
    <dbReference type="NCBI Taxonomy" id="137267"/>
    <lineage>
        <taxon>Bacteria</taxon>
        <taxon>Bacillati</taxon>
        <taxon>Actinomycetota</taxon>
        <taxon>Actinomycetes</taxon>
        <taxon>Micromonosporales</taxon>
        <taxon>Micromonosporaceae</taxon>
        <taxon>Catenuloplanes</taxon>
    </lineage>
</organism>
<dbReference type="EMBL" id="JAUSUZ010000001">
    <property type="protein sequence ID" value="MDQ0365020.1"/>
    <property type="molecule type" value="Genomic_DNA"/>
</dbReference>
<reference evidence="1 2" key="1">
    <citation type="submission" date="2023-07" db="EMBL/GenBank/DDBJ databases">
        <title>Sequencing the genomes of 1000 actinobacteria strains.</title>
        <authorList>
            <person name="Klenk H.-P."/>
        </authorList>
    </citation>
    <scope>NUCLEOTIDE SEQUENCE [LARGE SCALE GENOMIC DNA]</scope>
    <source>
        <strain evidence="1 2">DSM 44709</strain>
    </source>
</reference>
<dbReference type="SUPFAM" id="SSF53335">
    <property type="entry name" value="S-adenosyl-L-methionine-dependent methyltransferases"/>
    <property type="match status" value="1"/>
</dbReference>
<gene>
    <name evidence="1" type="ORF">J2S42_001689</name>
</gene>
<keyword evidence="2" id="KW-1185">Reference proteome</keyword>